<dbReference type="OrthoDB" id="9792163at2"/>
<dbReference type="KEGG" id="cprv:CYPRO_2240"/>
<keyword evidence="10" id="KW-1185">Reference proteome</keyword>
<dbReference type="SUPFAM" id="SSF53756">
    <property type="entry name" value="UDP-Glycosyltransferase/glycogen phosphorylase"/>
    <property type="match status" value="1"/>
</dbReference>
<comment type="similarity">
    <text evidence="1">Belongs to the glycosyltransferase group 1 family. Glycosyltransferase 4 subfamily.</text>
</comment>
<evidence type="ECO:0000259" key="7">
    <source>
        <dbReference type="Pfam" id="PF00534"/>
    </source>
</evidence>
<feature type="domain" description="tRNA-queuosine alpha-mannosyltransferase N-terminal" evidence="8">
    <location>
        <begin position="2"/>
        <end position="170"/>
    </location>
</feature>
<organism evidence="9 10">
    <name type="scientific">Cyclonatronum proteinivorum</name>
    <dbReference type="NCBI Taxonomy" id="1457365"/>
    <lineage>
        <taxon>Bacteria</taxon>
        <taxon>Pseudomonadati</taxon>
        <taxon>Balneolota</taxon>
        <taxon>Balneolia</taxon>
        <taxon>Balneolales</taxon>
        <taxon>Cyclonatronaceae</taxon>
        <taxon>Cyclonatronum</taxon>
    </lineage>
</organism>
<evidence type="ECO:0000256" key="5">
    <source>
        <dbReference type="ARBA" id="ARBA00044539"/>
    </source>
</evidence>
<accession>A0A345ULY5</accession>
<evidence type="ECO:0000313" key="10">
    <source>
        <dbReference type="Proteomes" id="UP000254808"/>
    </source>
</evidence>
<proteinExistence type="inferred from homology"/>
<dbReference type="AlphaFoldDB" id="A0A345ULY5"/>
<dbReference type="RefSeq" id="WP_114984665.1">
    <property type="nucleotide sequence ID" value="NZ_CP027806.1"/>
</dbReference>
<comment type="catalytic activity">
    <reaction evidence="6">
        <text>queuosine(34) in tRNA(Asp) + GDP-alpha-D-mannose = O-4''-alpha-D-mannosylqueuosine(34) in tRNA(Asp) + GDP + H(+)</text>
        <dbReference type="Rhea" id="RHEA:12885"/>
        <dbReference type="Rhea" id="RHEA-COMP:18572"/>
        <dbReference type="Rhea" id="RHEA-COMP:18581"/>
        <dbReference type="ChEBI" id="CHEBI:15378"/>
        <dbReference type="ChEBI" id="CHEBI:57527"/>
        <dbReference type="ChEBI" id="CHEBI:58189"/>
        <dbReference type="ChEBI" id="CHEBI:194431"/>
        <dbReference type="ChEBI" id="CHEBI:194442"/>
        <dbReference type="EC" id="2.4.1.110"/>
    </reaction>
    <physiologicalReaction direction="left-to-right" evidence="6">
        <dbReference type="Rhea" id="RHEA:12886"/>
    </physiologicalReaction>
</comment>
<name>A0A345ULY5_9BACT</name>
<gene>
    <name evidence="9" type="ORF">CYPRO_2240</name>
</gene>
<dbReference type="InterPro" id="IPR001296">
    <property type="entry name" value="Glyco_trans_1"/>
</dbReference>
<dbReference type="Pfam" id="PF12038">
    <property type="entry name" value="QTMAN_N"/>
    <property type="match status" value="1"/>
</dbReference>
<evidence type="ECO:0000259" key="8">
    <source>
        <dbReference type="Pfam" id="PF12038"/>
    </source>
</evidence>
<dbReference type="Proteomes" id="UP000254808">
    <property type="component" value="Chromosome"/>
</dbReference>
<evidence type="ECO:0000313" key="9">
    <source>
        <dbReference type="EMBL" id="AXJ01487.1"/>
    </source>
</evidence>
<evidence type="ECO:0000256" key="1">
    <source>
        <dbReference type="ARBA" id="ARBA00009481"/>
    </source>
</evidence>
<dbReference type="InterPro" id="IPR022701">
    <property type="entry name" value="QTMAN_N"/>
</dbReference>
<sequence length="374" mass="43506">MNILYLEPYSGGSHKAFMKGFCDYSRHQVFPVSLSDISWKWRMSGGAVSLAEETRSVSEPIDLILASSMTNLPAFIALTNPRFAHTPCVMYMHENQLTMPLPLGEDRDETYCYINYLSALVADELWFNSRFHYDAFFGALPLFLKKYSDRRYLELADTLKEKSKVVHPGLHLRELENAAAPSPTKRAPVIVWNQRWEYDRNPEMFNRIISRLDDSECDFDLILAGEQLHNESPDLRSLRDRFGDRILHYGYVSDQEKYASLLRQGDIVLSTSRYEFFCTALMEAVYCGCHPMVPRDLTYTELIPESLHEPLLHAPVFYEDEDDLYKKMRRLLLGRVKLLPKRTLKNINRHLDWARHGKKIDDLLTKVQKRNAAV</sequence>
<evidence type="ECO:0000256" key="2">
    <source>
        <dbReference type="ARBA" id="ARBA00022676"/>
    </source>
</evidence>
<evidence type="ECO:0000256" key="6">
    <source>
        <dbReference type="ARBA" id="ARBA00048439"/>
    </source>
</evidence>
<dbReference type="GO" id="GO:0016438">
    <property type="term" value="F:tRNA-queuosine(34) beta-mannosyltransferase activity"/>
    <property type="evidence" value="ECO:0007669"/>
    <property type="project" value="UniProtKB-EC"/>
</dbReference>
<dbReference type="PANTHER" id="PTHR13615:SF3">
    <property type="entry name" value="GLYCOSYLTRANSFERASE-LIKE DOMAIN-CONTAINING PROTEIN 1"/>
    <property type="match status" value="1"/>
</dbReference>
<keyword evidence="3 9" id="KW-0808">Transferase</keyword>
<reference evidence="9 10" key="1">
    <citation type="submission" date="2018-03" db="EMBL/GenBank/DDBJ databases">
        <title>Phenotypic and genomic properties of Cyclonatronum proteinivorum gen. nov., sp. nov., a haloalkaliphilic bacteroidete from soda lakes possessing Na+-translocating rhodopsin.</title>
        <authorList>
            <person name="Toshchakov S.V."/>
            <person name="Korzhenkov A."/>
            <person name="Samarov N.I."/>
            <person name="Kublanov I.V."/>
            <person name="Muntyan M.S."/>
            <person name="Sorokin D.Y."/>
        </authorList>
    </citation>
    <scope>NUCLEOTIDE SEQUENCE [LARGE SCALE GENOMIC DNA]</scope>
    <source>
        <strain evidence="9 10">Omega</strain>
    </source>
</reference>
<evidence type="ECO:0000256" key="3">
    <source>
        <dbReference type="ARBA" id="ARBA00022679"/>
    </source>
</evidence>
<dbReference type="Pfam" id="PF00534">
    <property type="entry name" value="Glycos_transf_1"/>
    <property type="match status" value="1"/>
</dbReference>
<dbReference type="InterPro" id="IPR051862">
    <property type="entry name" value="GT-like_domain_containing_1"/>
</dbReference>
<dbReference type="PANTHER" id="PTHR13615">
    <property type="entry name" value="GLYCOSYLTRANSFERASE-LIKE 1"/>
    <property type="match status" value="1"/>
</dbReference>
<keyword evidence="2" id="KW-0328">Glycosyltransferase</keyword>
<dbReference type="EC" id="2.4.1.110" evidence="4"/>
<feature type="domain" description="Glycosyl transferase family 1" evidence="7">
    <location>
        <begin position="185"/>
        <end position="293"/>
    </location>
</feature>
<dbReference type="EMBL" id="CP027806">
    <property type="protein sequence ID" value="AXJ01487.1"/>
    <property type="molecule type" value="Genomic_DNA"/>
</dbReference>
<protein>
    <recommendedName>
        <fullName evidence="5">tRNA-queuosine alpha-mannosyltransferase</fullName>
        <ecNumber evidence="4">2.4.1.110</ecNumber>
    </recommendedName>
</protein>
<dbReference type="Gene3D" id="3.40.50.2000">
    <property type="entry name" value="Glycogen Phosphorylase B"/>
    <property type="match status" value="1"/>
</dbReference>
<evidence type="ECO:0000256" key="4">
    <source>
        <dbReference type="ARBA" id="ARBA00044517"/>
    </source>
</evidence>